<sequence>MDRKLLLYAIMTKRSINFGKIILKEIHDCARKKIRCAYFPSLITYLCLRAQVKTKANLKSLYVQGCITAQYLKRLVENVHELNPTKSSEPTKLEADESSKKSKIEANSVTETKEAESEEELNNLKPIKELKISKPIEELNTNEPVEPSVDPELTILMPTPSNTIKK</sequence>
<proteinExistence type="predicted"/>
<feature type="domain" description="Putative plant transposon protein" evidence="2">
    <location>
        <begin position="2"/>
        <end position="52"/>
    </location>
</feature>
<dbReference type="Proteomes" id="UP000828251">
    <property type="component" value="Unassembled WGS sequence"/>
</dbReference>
<keyword evidence="4" id="KW-1185">Reference proteome</keyword>
<feature type="region of interest" description="Disordered" evidence="1">
    <location>
        <begin position="83"/>
        <end position="122"/>
    </location>
</feature>
<evidence type="ECO:0000259" key="2">
    <source>
        <dbReference type="Pfam" id="PF20167"/>
    </source>
</evidence>
<reference evidence="3 4" key="1">
    <citation type="journal article" date="2021" name="Plant Biotechnol. J.">
        <title>Multi-omics assisted identification of the key and species-specific regulatory components of drought-tolerant mechanisms in Gossypium stocksii.</title>
        <authorList>
            <person name="Yu D."/>
            <person name="Ke L."/>
            <person name="Zhang D."/>
            <person name="Wu Y."/>
            <person name="Sun Y."/>
            <person name="Mei J."/>
            <person name="Sun J."/>
            <person name="Sun Y."/>
        </authorList>
    </citation>
    <scope>NUCLEOTIDE SEQUENCE [LARGE SCALE GENOMIC DNA]</scope>
    <source>
        <strain evidence="4">cv. E1</strain>
        <tissue evidence="3">Leaf</tissue>
    </source>
</reference>
<name>A0A9D4AKT2_9ROSI</name>
<feature type="region of interest" description="Disordered" evidence="1">
    <location>
        <begin position="138"/>
        <end position="166"/>
    </location>
</feature>
<feature type="compositionally biased region" description="Basic and acidic residues" evidence="1">
    <location>
        <begin position="89"/>
        <end position="104"/>
    </location>
</feature>
<accession>A0A9D4AKT2</accession>
<evidence type="ECO:0000313" key="3">
    <source>
        <dbReference type="EMBL" id="KAH1129797.1"/>
    </source>
</evidence>
<gene>
    <name evidence="3" type="ORF">J1N35_001175</name>
</gene>
<dbReference type="AlphaFoldDB" id="A0A9D4AKT2"/>
<dbReference type="OrthoDB" id="1937287at2759"/>
<evidence type="ECO:0000256" key="1">
    <source>
        <dbReference type="SAM" id="MobiDB-lite"/>
    </source>
</evidence>
<protein>
    <recommendedName>
        <fullName evidence="2">Putative plant transposon protein domain-containing protein</fullName>
    </recommendedName>
</protein>
<evidence type="ECO:0000313" key="4">
    <source>
        <dbReference type="Proteomes" id="UP000828251"/>
    </source>
</evidence>
<organism evidence="3 4">
    <name type="scientific">Gossypium stocksii</name>
    <dbReference type="NCBI Taxonomy" id="47602"/>
    <lineage>
        <taxon>Eukaryota</taxon>
        <taxon>Viridiplantae</taxon>
        <taxon>Streptophyta</taxon>
        <taxon>Embryophyta</taxon>
        <taxon>Tracheophyta</taxon>
        <taxon>Spermatophyta</taxon>
        <taxon>Magnoliopsida</taxon>
        <taxon>eudicotyledons</taxon>
        <taxon>Gunneridae</taxon>
        <taxon>Pentapetalae</taxon>
        <taxon>rosids</taxon>
        <taxon>malvids</taxon>
        <taxon>Malvales</taxon>
        <taxon>Malvaceae</taxon>
        <taxon>Malvoideae</taxon>
        <taxon>Gossypium</taxon>
    </lineage>
</organism>
<dbReference type="Pfam" id="PF20167">
    <property type="entry name" value="Transposase_32"/>
    <property type="match status" value="1"/>
</dbReference>
<dbReference type="EMBL" id="JAIQCV010000001">
    <property type="protein sequence ID" value="KAH1129797.1"/>
    <property type="molecule type" value="Genomic_DNA"/>
</dbReference>
<comment type="caution">
    <text evidence="3">The sequence shown here is derived from an EMBL/GenBank/DDBJ whole genome shotgun (WGS) entry which is preliminary data.</text>
</comment>
<dbReference type="InterPro" id="IPR046796">
    <property type="entry name" value="Transposase_32_dom"/>
</dbReference>